<evidence type="ECO:0000256" key="2">
    <source>
        <dbReference type="SAM" id="Phobius"/>
    </source>
</evidence>
<feature type="transmembrane region" description="Helical" evidence="2">
    <location>
        <begin position="12"/>
        <end position="34"/>
    </location>
</feature>
<keyword evidence="2" id="KW-0812">Transmembrane</keyword>
<reference evidence="3" key="1">
    <citation type="journal article" date="2013" name="BMC Genomics">
        <title>Unscrambling butterfly oogenesis.</title>
        <authorList>
            <person name="Carter J.M."/>
            <person name="Baker S.C."/>
            <person name="Pink R."/>
            <person name="Carter D.R."/>
            <person name="Collins A."/>
            <person name="Tomlin J."/>
            <person name="Gibbs M."/>
            <person name="Breuker C.J."/>
        </authorList>
    </citation>
    <scope>NUCLEOTIDE SEQUENCE</scope>
    <source>
        <tissue evidence="3">Ovary</tissue>
    </source>
</reference>
<evidence type="ECO:0000256" key="1">
    <source>
        <dbReference type="SAM" id="MobiDB-lite"/>
    </source>
</evidence>
<name>S4PLJ9_9NEOP</name>
<dbReference type="EMBL" id="GAIX01003990">
    <property type="protein sequence ID" value="JAA88570.1"/>
    <property type="molecule type" value="Transcribed_RNA"/>
</dbReference>
<proteinExistence type="predicted"/>
<keyword evidence="2" id="KW-1133">Transmembrane helix</keyword>
<keyword evidence="2" id="KW-0472">Membrane</keyword>
<feature type="transmembrane region" description="Helical" evidence="2">
    <location>
        <begin position="40"/>
        <end position="62"/>
    </location>
</feature>
<sequence>MNYIAASPGLRHLHVILTGSNVFYQSCLMVLLLYDYVKIFILNVCNVFVIWRLIVWIMDFLIHECIIKSKNSVEMYERGRAHPLGSTRHRASERSSRDRTSK</sequence>
<protein>
    <submittedName>
        <fullName evidence="3">Uncharacterized protein</fullName>
    </submittedName>
</protein>
<reference evidence="3" key="2">
    <citation type="submission" date="2013-05" db="EMBL/GenBank/DDBJ databases">
        <authorList>
            <person name="Carter J.-M."/>
            <person name="Baker S.C."/>
            <person name="Pink R."/>
            <person name="Carter D.R.F."/>
            <person name="Collins A."/>
            <person name="Tomlin J."/>
            <person name="Gibbs M."/>
            <person name="Breuker C.J."/>
        </authorList>
    </citation>
    <scope>NUCLEOTIDE SEQUENCE</scope>
    <source>
        <tissue evidence="3">Ovary</tissue>
    </source>
</reference>
<feature type="region of interest" description="Disordered" evidence="1">
    <location>
        <begin position="81"/>
        <end position="102"/>
    </location>
</feature>
<organism evidence="3">
    <name type="scientific">Pararge aegeria</name>
    <name type="common">speckled wood butterfly</name>
    <dbReference type="NCBI Taxonomy" id="116150"/>
    <lineage>
        <taxon>Eukaryota</taxon>
        <taxon>Metazoa</taxon>
        <taxon>Ecdysozoa</taxon>
        <taxon>Arthropoda</taxon>
        <taxon>Hexapoda</taxon>
        <taxon>Insecta</taxon>
        <taxon>Pterygota</taxon>
        <taxon>Neoptera</taxon>
        <taxon>Endopterygota</taxon>
        <taxon>Lepidoptera</taxon>
        <taxon>Glossata</taxon>
        <taxon>Ditrysia</taxon>
        <taxon>Papilionoidea</taxon>
        <taxon>Nymphalidae</taxon>
        <taxon>Satyrinae</taxon>
        <taxon>Satyrini</taxon>
        <taxon>Parargina</taxon>
        <taxon>Pararge</taxon>
    </lineage>
</organism>
<dbReference type="AlphaFoldDB" id="S4PLJ9"/>
<feature type="compositionally biased region" description="Basic and acidic residues" evidence="1">
    <location>
        <begin position="90"/>
        <end position="102"/>
    </location>
</feature>
<evidence type="ECO:0000313" key="3">
    <source>
        <dbReference type="EMBL" id="JAA88570.1"/>
    </source>
</evidence>
<accession>S4PLJ9</accession>